<accession>A0A220RZP5</accession>
<organism evidence="3 4">
    <name type="scientific">Neisseria chenwenguii</name>
    <dbReference type="NCBI Taxonomy" id="1853278"/>
    <lineage>
        <taxon>Bacteria</taxon>
        <taxon>Pseudomonadati</taxon>
        <taxon>Pseudomonadota</taxon>
        <taxon>Betaproteobacteria</taxon>
        <taxon>Neisseriales</taxon>
        <taxon>Neisseriaceae</taxon>
        <taxon>Neisseria</taxon>
    </lineage>
</organism>
<dbReference type="InterPro" id="IPR001343">
    <property type="entry name" value="Hemolysn_Ca-bd"/>
</dbReference>
<dbReference type="Proteomes" id="UP000198238">
    <property type="component" value="Chromosome"/>
</dbReference>
<dbReference type="InterPro" id="IPR011049">
    <property type="entry name" value="Serralysin-like_metalloprot_C"/>
</dbReference>
<dbReference type="GO" id="GO:0005576">
    <property type="term" value="C:extracellular region"/>
    <property type="evidence" value="ECO:0007669"/>
    <property type="project" value="UniProtKB-SubCell"/>
</dbReference>
<dbReference type="EMBL" id="CP022278">
    <property type="protein sequence ID" value="ASK26622.1"/>
    <property type="molecule type" value="Genomic_DNA"/>
</dbReference>
<gene>
    <name evidence="3" type="ORF">BG910_01680</name>
</gene>
<dbReference type="PROSITE" id="PS00330">
    <property type="entry name" value="HEMOLYSIN_CALCIUM"/>
    <property type="match status" value="2"/>
</dbReference>
<evidence type="ECO:0000313" key="3">
    <source>
        <dbReference type="EMBL" id="ASK26622.1"/>
    </source>
</evidence>
<dbReference type="PANTHER" id="PTHR38340:SF1">
    <property type="entry name" value="S-LAYER PROTEIN"/>
    <property type="match status" value="1"/>
</dbReference>
<name>A0A220RZP5_9NEIS</name>
<keyword evidence="2" id="KW-0964">Secreted</keyword>
<dbReference type="Gene3D" id="2.160.20.160">
    <property type="match status" value="1"/>
</dbReference>
<dbReference type="Pfam" id="PF00353">
    <property type="entry name" value="HemolysinCabind"/>
    <property type="match status" value="5"/>
</dbReference>
<keyword evidence="4" id="KW-1185">Reference proteome</keyword>
<dbReference type="InterPro" id="IPR050557">
    <property type="entry name" value="RTX_toxin/Mannuronan_C5-epim"/>
</dbReference>
<evidence type="ECO:0000313" key="4">
    <source>
        <dbReference type="Proteomes" id="UP000198238"/>
    </source>
</evidence>
<dbReference type="RefSeq" id="WP_089035344.1">
    <property type="nucleotide sequence ID" value="NZ_CP022278.1"/>
</dbReference>
<dbReference type="InterPro" id="IPR018511">
    <property type="entry name" value="Hemolysin-typ_Ca-bd_CS"/>
</dbReference>
<dbReference type="AlphaFoldDB" id="A0A220RZP5"/>
<protein>
    <recommendedName>
        <fullName evidence="5">Type I secretion protein</fullName>
    </recommendedName>
</protein>
<dbReference type="Gene3D" id="2.150.10.10">
    <property type="entry name" value="Serralysin-like metalloprotease, C-terminal"/>
    <property type="match status" value="2"/>
</dbReference>
<dbReference type="PANTHER" id="PTHR38340">
    <property type="entry name" value="S-LAYER PROTEIN"/>
    <property type="match status" value="1"/>
</dbReference>
<evidence type="ECO:0008006" key="5">
    <source>
        <dbReference type="Google" id="ProtNLM"/>
    </source>
</evidence>
<dbReference type="GO" id="GO:0005509">
    <property type="term" value="F:calcium ion binding"/>
    <property type="evidence" value="ECO:0007669"/>
    <property type="project" value="InterPro"/>
</dbReference>
<proteinExistence type="predicted"/>
<evidence type="ECO:0000256" key="2">
    <source>
        <dbReference type="ARBA" id="ARBA00022525"/>
    </source>
</evidence>
<sequence length="609" mass="63630">MTTKQTVAENHLVPATPAASTGGTLLKFITGGKGNDTLNGSAAAEIMLGLAGNDRLNGNAGNDKLYGGNGNDILSGGIGQNMLNGGNGDDTYLFGKGHNTVVSNIGRDSVHFSDGIGLADITLKTVGKNWVIDAKGGSMTLVGQADGPAVADTFQVSGKIYAAHDFAAALAAGKTGKTLTGTDGDDVLRGTEYADTISGGKDGQDTLYGNGSDDVISEKSLTYWGSEPDDKLYGGAGNDKLYAATGNDLLDGGTGRDHMEGGDHSDTYLFGRDYGQDTLFDYNFQPDEEFLLHKSNANTVRFSNGLTLDDLTLNISSGYDRSLIKNMPEIYGYTGAPLLEGDTWKIGIKGTADTLTILNQSPLHGAVDQFQIGGKTYTAGEILQHFYPDPGQITTLHNHAVSSFSDGKLIVYGTSQNDANLTEGSFQTENSPYNTDRLIYGGAGNDTVELAASDFFEVSFYGGTGNDVFTANRQTAVFEGGAGNDTVTDLYNSEAANTIIFGKGDGRDTVESQSATPNAVLHFSDGLTLSDLVYSQTAENAVVSLKNSADSVSISLTDSNGDGKADTPALQKIRFDNGKTHNISEISGYSSACADAVNIPDAADNAGIL</sequence>
<dbReference type="PRINTS" id="PR00313">
    <property type="entry name" value="CABNDNGRPT"/>
</dbReference>
<dbReference type="SUPFAM" id="SSF51120">
    <property type="entry name" value="beta-Roll"/>
    <property type="match status" value="3"/>
</dbReference>
<reference evidence="3 4" key="1">
    <citation type="submission" date="2017-06" db="EMBL/GenBank/DDBJ databases">
        <title>Neisseria chenwenguii sp. nov., isolated from the intestinal contents of Tibetan Plateau Pika in Yushu, Qinghai Province, China.</title>
        <authorList>
            <person name="Zhang G."/>
        </authorList>
    </citation>
    <scope>NUCLEOTIDE SEQUENCE [LARGE SCALE GENOMIC DNA]</scope>
    <source>
        <strain evidence="3 4">10023</strain>
    </source>
</reference>
<comment type="subcellular location">
    <subcellularLocation>
        <location evidence="1">Secreted</location>
    </subcellularLocation>
</comment>
<dbReference type="KEGG" id="nei:BG910_01680"/>
<evidence type="ECO:0000256" key="1">
    <source>
        <dbReference type="ARBA" id="ARBA00004613"/>
    </source>
</evidence>